<dbReference type="GO" id="GO:0005739">
    <property type="term" value="C:mitochondrion"/>
    <property type="evidence" value="ECO:0007669"/>
    <property type="project" value="UniProtKB-SubCell"/>
</dbReference>
<keyword evidence="4" id="KW-0809">Transit peptide</keyword>
<sequence>MFKAFTRAIPEISIFHNPSSPASKEALNLLHSAVSSPYPPTKSSAPPLNFNLQVIENQPPTGNQLRSILSYLPSKSSAGPSGIADAPTAEALLSSHPTVDSRPQDADGVVALASKNPNALKWPIVVDWYNGRAVVGDISGVKQLLEELRKMRDGET</sequence>
<keyword evidence="5" id="KW-0560">Oxidoreductase</keyword>
<dbReference type="Proteomes" id="UP000230002">
    <property type="component" value="Unassembled WGS sequence"/>
</dbReference>
<evidence type="ECO:0000256" key="2">
    <source>
        <dbReference type="ARBA" id="ARBA00004173"/>
    </source>
</evidence>
<dbReference type="EMBL" id="AYKW01000045">
    <property type="protein sequence ID" value="PIL26129.1"/>
    <property type="molecule type" value="Genomic_DNA"/>
</dbReference>
<dbReference type="PANTHER" id="PTHR28071">
    <property type="entry name" value="REDOX PROTEIN FMP46, MITOCHONDRIAL-RELATED"/>
    <property type="match status" value="1"/>
</dbReference>
<evidence type="ECO:0000313" key="8">
    <source>
        <dbReference type="Proteomes" id="UP000230002"/>
    </source>
</evidence>
<organism evidence="7 8">
    <name type="scientific">Ganoderma sinense ZZ0214-1</name>
    <dbReference type="NCBI Taxonomy" id="1077348"/>
    <lineage>
        <taxon>Eukaryota</taxon>
        <taxon>Fungi</taxon>
        <taxon>Dikarya</taxon>
        <taxon>Basidiomycota</taxon>
        <taxon>Agaricomycotina</taxon>
        <taxon>Agaricomycetes</taxon>
        <taxon>Polyporales</taxon>
        <taxon>Polyporaceae</taxon>
        <taxon>Ganoderma</taxon>
    </lineage>
</organism>
<dbReference type="GO" id="GO:0016491">
    <property type="term" value="F:oxidoreductase activity"/>
    <property type="evidence" value="ECO:0007669"/>
    <property type="project" value="UniProtKB-KW"/>
</dbReference>
<name>A0A2G8RX85_9APHY</name>
<dbReference type="Pfam" id="PF07955">
    <property type="entry name" value="DUF1687"/>
    <property type="match status" value="1"/>
</dbReference>
<evidence type="ECO:0000313" key="7">
    <source>
        <dbReference type="EMBL" id="PIL26129.1"/>
    </source>
</evidence>
<dbReference type="OrthoDB" id="59229at2759"/>
<comment type="function">
    <text evidence="1">Putative mitochondrial redox protein which could be involved in the reduction of small toxic molecules.</text>
</comment>
<dbReference type="InterPro" id="IPR012882">
    <property type="entry name" value="Fmp46"/>
</dbReference>
<evidence type="ECO:0000256" key="5">
    <source>
        <dbReference type="ARBA" id="ARBA00023002"/>
    </source>
</evidence>
<dbReference type="AlphaFoldDB" id="A0A2G8RX85"/>
<protein>
    <recommendedName>
        <fullName evidence="9">Thioredoxin-like protein</fullName>
    </recommendedName>
</protein>
<dbReference type="Gene3D" id="3.40.30.10">
    <property type="entry name" value="Glutaredoxin"/>
    <property type="match status" value="1"/>
</dbReference>
<keyword evidence="6" id="KW-0496">Mitochondrion</keyword>
<proteinExistence type="inferred from homology"/>
<dbReference type="InterPro" id="IPR006660">
    <property type="entry name" value="Arsenate_reductase-like"/>
</dbReference>
<comment type="similarity">
    <text evidence="3">Belongs to the FMP46 family.</text>
</comment>
<accession>A0A2G8RX85</accession>
<dbReference type="SUPFAM" id="SSF52833">
    <property type="entry name" value="Thioredoxin-like"/>
    <property type="match status" value="1"/>
</dbReference>
<dbReference type="PROSITE" id="PS51353">
    <property type="entry name" value="ARSC"/>
    <property type="match status" value="1"/>
</dbReference>
<reference evidence="7 8" key="1">
    <citation type="journal article" date="2015" name="Sci. Rep.">
        <title>Chromosome-level genome map provides insights into diverse defense mechanisms in the medicinal fungus Ganoderma sinense.</title>
        <authorList>
            <person name="Zhu Y."/>
            <person name="Xu J."/>
            <person name="Sun C."/>
            <person name="Zhou S."/>
            <person name="Xu H."/>
            <person name="Nelson D.R."/>
            <person name="Qian J."/>
            <person name="Song J."/>
            <person name="Luo H."/>
            <person name="Xiang L."/>
            <person name="Li Y."/>
            <person name="Xu Z."/>
            <person name="Ji A."/>
            <person name="Wang L."/>
            <person name="Lu S."/>
            <person name="Hayward A."/>
            <person name="Sun W."/>
            <person name="Li X."/>
            <person name="Schwartz D.C."/>
            <person name="Wang Y."/>
            <person name="Chen S."/>
        </authorList>
    </citation>
    <scope>NUCLEOTIDE SEQUENCE [LARGE SCALE GENOMIC DNA]</scope>
    <source>
        <strain evidence="7 8">ZZ0214-1</strain>
    </source>
</reference>
<evidence type="ECO:0000256" key="4">
    <source>
        <dbReference type="ARBA" id="ARBA00022946"/>
    </source>
</evidence>
<dbReference type="PANTHER" id="PTHR28071:SF1">
    <property type="entry name" value="REDOX PROTEIN FMP46, MITOCHONDRIAL-RELATED"/>
    <property type="match status" value="1"/>
</dbReference>
<evidence type="ECO:0000256" key="6">
    <source>
        <dbReference type="ARBA" id="ARBA00023128"/>
    </source>
</evidence>
<evidence type="ECO:0000256" key="3">
    <source>
        <dbReference type="ARBA" id="ARBA00009734"/>
    </source>
</evidence>
<gene>
    <name evidence="7" type="ORF">GSI_11884</name>
</gene>
<comment type="caution">
    <text evidence="7">The sequence shown here is derived from an EMBL/GenBank/DDBJ whole genome shotgun (WGS) entry which is preliminary data.</text>
</comment>
<comment type="subcellular location">
    <subcellularLocation>
        <location evidence="2">Mitochondrion</location>
    </subcellularLocation>
</comment>
<keyword evidence="8" id="KW-1185">Reference proteome</keyword>
<evidence type="ECO:0000256" key="1">
    <source>
        <dbReference type="ARBA" id="ARBA00002963"/>
    </source>
</evidence>
<dbReference type="InterPro" id="IPR036249">
    <property type="entry name" value="Thioredoxin-like_sf"/>
</dbReference>
<evidence type="ECO:0008006" key="9">
    <source>
        <dbReference type="Google" id="ProtNLM"/>
    </source>
</evidence>